<protein>
    <submittedName>
        <fullName evidence="1">Uncharacterized protein</fullName>
    </submittedName>
</protein>
<gene>
    <name evidence="1" type="ORF">CJD50_08015</name>
</gene>
<evidence type="ECO:0000313" key="2">
    <source>
        <dbReference type="Proteomes" id="UP000218796"/>
    </source>
</evidence>
<keyword evidence="2" id="KW-1185">Reference proteome</keyword>
<dbReference type="RefSeq" id="WP_039186533.1">
    <property type="nucleotide sequence ID" value="NZ_CAUFSP010000008.1"/>
</dbReference>
<dbReference type="Proteomes" id="UP000218796">
    <property type="component" value="Unassembled WGS sequence"/>
</dbReference>
<dbReference type="EMBL" id="NQMS01000002">
    <property type="protein sequence ID" value="PAV97580.1"/>
    <property type="molecule type" value="Genomic_DNA"/>
</dbReference>
<reference evidence="1 2" key="1">
    <citation type="submission" date="2017-08" db="EMBL/GenBank/DDBJ databases">
        <title>Draft Genome Sequence of Hafnia alvei CITHA-6 Isolated from Raw Bovine Milk.</title>
        <authorList>
            <person name="Culligan E.P."/>
            <person name="Mcsweeney A."/>
            <person name="O'Doherty C."/>
            <person name="Gleeson E."/>
            <person name="O'Riordan D."/>
            <person name="Sleator R.D."/>
        </authorList>
    </citation>
    <scope>NUCLEOTIDE SEQUENCE [LARGE SCALE GENOMIC DNA]</scope>
    <source>
        <strain evidence="1 2">CITHA-6</strain>
    </source>
</reference>
<evidence type="ECO:0000313" key="1">
    <source>
        <dbReference type="EMBL" id="PAV97580.1"/>
    </source>
</evidence>
<accession>A0A2A2MEX5</accession>
<dbReference type="AlphaFoldDB" id="A0A2A2MEX5"/>
<name>A0A2A2MEX5_9GAMM</name>
<proteinExistence type="predicted"/>
<dbReference type="OrthoDB" id="6628098at2"/>
<comment type="caution">
    <text evidence="1">The sequence shown here is derived from an EMBL/GenBank/DDBJ whole genome shotgun (WGS) entry which is preliminary data.</text>
</comment>
<organism evidence="1 2">
    <name type="scientific">Hafnia paralvei</name>
    <dbReference type="NCBI Taxonomy" id="546367"/>
    <lineage>
        <taxon>Bacteria</taxon>
        <taxon>Pseudomonadati</taxon>
        <taxon>Pseudomonadota</taxon>
        <taxon>Gammaproteobacteria</taxon>
        <taxon>Enterobacterales</taxon>
        <taxon>Hafniaceae</taxon>
        <taxon>Hafnia</taxon>
    </lineage>
</organism>
<sequence length="107" mass="12049">MSKNGRFYLKEKSRKLNESLKPEPHPLIVFVKSWDFIGKLSLSSISLGYIIYSLCDNAELHRTAIVIMGITIALYPFAKKMTDDGLRHSVSKKVSKLFMVQGRGTSA</sequence>